<dbReference type="Proteomes" id="UP000009168">
    <property type="component" value="Unassembled WGS sequence"/>
</dbReference>
<name>W7XHI4_TETTS</name>
<accession>W7XHI4</accession>
<dbReference type="InParanoid" id="W7XHI4"/>
<organism evidence="1 2">
    <name type="scientific">Tetrahymena thermophila (strain SB210)</name>
    <dbReference type="NCBI Taxonomy" id="312017"/>
    <lineage>
        <taxon>Eukaryota</taxon>
        <taxon>Sar</taxon>
        <taxon>Alveolata</taxon>
        <taxon>Ciliophora</taxon>
        <taxon>Intramacronucleata</taxon>
        <taxon>Oligohymenophorea</taxon>
        <taxon>Hymenostomatida</taxon>
        <taxon>Tetrahymenina</taxon>
        <taxon>Tetrahymenidae</taxon>
        <taxon>Tetrahymena</taxon>
    </lineage>
</organism>
<dbReference type="GeneID" id="24440525"/>
<reference evidence="2" key="1">
    <citation type="journal article" date="2006" name="PLoS Biol.">
        <title>Macronuclear genome sequence of the ciliate Tetrahymena thermophila, a model eukaryote.</title>
        <authorList>
            <person name="Eisen J.A."/>
            <person name="Coyne R.S."/>
            <person name="Wu M."/>
            <person name="Wu D."/>
            <person name="Thiagarajan M."/>
            <person name="Wortman J.R."/>
            <person name="Badger J.H."/>
            <person name="Ren Q."/>
            <person name="Amedeo P."/>
            <person name="Jones K.M."/>
            <person name="Tallon L.J."/>
            <person name="Delcher A.L."/>
            <person name="Salzberg S.L."/>
            <person name="Silva J.C."/>
            <person name="Haas B.J."/>
            <person name="Majoros W.H."/>
            <person name="Farzad M."/>
            <person name="Carlton J.M."/>
            <person name="Smith R.K. Jr."/>
            <person name="Garg J."/>
            <person name="Pearlman R.E."/>
            <person name="Karrer K.M."/>
            <person name="Sun L."/>
            <person name="Manning G."/>
            <person name="Elde N.C."/>
            <person name="Turkewitz A.P."/>
            <person name="Asai D.J."/>
            <person name="Wilkes D.E."/>
            <person name="Wang Y."/>
            <person name="Cai H."/>
            <person name="Collins K."/>
            <person name="Stewart B.A."/>
            <person name="Lee S.R."/>
            <person name="Wilamowska K."/>
            <person name="Weinberg Z."/>
            <person name="Ruzzo W.L."/>
            <person name="Wloga D."/>
            <person name="Gaertig J."/>
            <person name="Frankel J."/>
            <person name="Tsao C.-C."/>
            <person name="Gorovsky M.A."/>
            <person name="Keeling P.J."/>
            <person name="Waller R.F."/>
            <person name="Patron N.J."/>
            <person name="Cherry J.M."/>
            <person name="Stover N.A."/>
            <person name="Krieger C.J."/>
            <person name="del Toro C."/>
            <person name="Ryder H.F."/>
            <person name="Williamson S.C."/>
            <person name="Barbeau R.A."/>
            <person name="Hamilton E.P."/>
            <person name="Orias E."/>
        </authorList>
    </citation>
    <scope>NUCLEOTIDE SEQUENCE [LARGE SCALE GENOMIC DNA]</scope>
    <source>
        <strain evidence="2">SB210</strain>
    </source>
</reference>
<protein>
    <submittedName>
        <fullName evidence="1">Uncharacterized protein</fullName>
    </submittedName>
</protein>
<dbReference type="RefSeq" id="XP_012653654.1">
    <property type="nucleotide sequence ID" value="XM_012798200.1"/>
</dbReference>
<dbReference type="KEGG" id="tet:TTHERM_000754729"/>
<keyword evidence="2" id="KW-1185">Reference proteome</keyword>
<dbReference type="EMBL" id="GG662655">
    <property type="protein sequence ID" value="EWS73831.1"/>
    <property type="molecule type" value="Genomic_DNA"/>
</dbReference>
<dbReference type="PROSITE" id="PS51257">
    <property type="entry name" value="PROKAR_LIPOPROTEIN"/>
    <property type="match status" value="1"/>
</dbReference>
<evidence type="ECO:0000313" key="2">
    <source>
        <dbReference type="Proteomes" id="UP000009168"/>
    </source>
</evidence>
<evidence type="ECO:0000313" key="1">
    <source>
        <dbReference type="EMBL" id="EWS73831.1"/>
    </source>
</evidence>
<gene>
    <name evidence="1" type="ORF">TTHERM_000754729</name>
</gene>
<dbReference type="AlphaFoldDB" id="W7XHI4"/>
<sequence length="143" mass="16036">MKLSTSIISLPYLFSKSSSISSAIFAMSTLQACKNSSLSLSLYINISFNIYFDTLSKQFLYSIIYQSKFSNKSNVYLNSYKLMSSQTALFQQRLLQIALHNSSGSESLPTKIKEFYKLGSFFISFSLVSSQRLLFSGVSSLSQ</sequence>
<proteinExistence type="predicted"/>